<feature type="non-terminal residue" evidence="1">
    <location>
        <position position="71"/>
    </location>
</feature>
<organism evidence="1 2">
    <name type="scientific">Saguinus oedipus</name>
    <name type="common">Cotton-top tamarin</name>
    <name type="synonym">Oedipomidas oedipus</name>
    <dbReference type="NCBI Taxonomy" id="9490"/>
    <lineage>
        <taxon>Eukaryota</taxon>
        <taxon>Metazoa</taxon>
        <taxon>Chordata</taxon>
        <taxon>Craniata</taxon>
        <taxon>Vertebrata</taxon>
        <taxon>Euteleostomi</taxon>
        <taxon>Mammalia</taxon>
        <taxon>Eutheria</taxon>
        <taxon>Euarchontoglires</taxon>
        <taxon>Primates</taxon>
        <taxon>Haplorrhini</taxon>
        <taxon>Platyrrhini</taxon>
        <taxon>Cebidae</taxon>
        <taxon>Callitrichinae</taxon>
        <taxon>Saguinus</taxon>
    </lineage>
</organism>
<gene>
    <name evidence="1" type="ORF">P7K49_035344</name>
</gene>
<evidence type="ECO:0000313" key="2">
    <source>
        <dbReference type="Proteomes" id="UP001266305"/>
    </source>
</evidence>
<proteinExistence type="predicted"/>
<sequence>MPTAPAAFITDLEALGGHAQSTLLPQTMWKPPVLKSGLSIYCGAVQPSEDVTAPASVRSMVDGFAHLGTVL</sequence>
<protein>
    <submittedName>
        <fullName evidence="1">Uncharacterized protein</fullName>
    </submittedName>
</protein>
<evidence type="ECO:0000313" key="1">
    <source>
        <dbReference type="EMBL" id="KAK2085919.1"/>
    </source>
</evidence>
<dbReference type="Proteomes" id="UP001266305">
    <property type="component" value="Unassembled WGS sequence"/>
</dbReference>
<keyword evidence="2" id="KW-1185">Reference proteome</keyword>
<dbReference type="EMBL" id="JASSZA010000020">
    <property type="protein sequence ID" value="KAK2085919.1"/>
    <property type="molecule type" value="Genomic_DNA"/>
</dbReference>
<reference evidence="1 2" key="1">
    <citation type="submission" date="2023-05" db="EMBL/GenBank/DDBJ databases">
        <title>B98-5 Cell Line De Novo Hybrid Assembly: An Optical Mapping Approach.</title>
        <authorList>
            <person name="Kananen K."/>
            <person name="Auerbach J.A."/>
            <person name="Kautto E."/>
            <person name="Blachly J.S."/>
        </authorList>
    </citation>
    <scope>NUCLEOTIDE SEQUENCE [LARGE SCALE GENOMIC DNA]</scope>
    <source>
        <strain evidence="1">B95-8</strain>
        <tissue evidence="1">Cell line</tissue>
    </source>
</reference>
<accession>A0ABQ9TMC2</accession>
<name>A0ABQ9TMC2_SAGOE</name>
<comment type="caution">
    <text evidence="1">The sequence shown here is derived from an EMBL/GenBank/DDBJ whole genome shotgun (WGS) entry which is preliminary data.</text>
</comment>